<protein>
    <recommendedName>
        <fullName evidence="5">Nephrocystin 3-like N-terminal domain-containing protein</fullName>
    </recommendedName>
</protein>
<dbReference type="PANTHER" id="PTHR10039">
    <property type="entry name" value="AMELOGENIN"/>
    <property type="match status" value="1"/>
</dbReference>
<dbReference type="Pfam" id="PF00023">
    <property type="entry name" value="Ank"/>
    <property type="match status" value="1"/>
</dbReference>
<dbReference type="SUPFAM" id="SSF52540">
    <property type="entry name" value="P-loop containing nucleoside triphosphate hydrolases"/>
    <property type="match status" value="1"/>
</dbReference>
<proteinExistence type="predicted"/>
<feature type="repeat" description="ANK" evidence="2">
    <location>
        <begin position="1496"/>
        <end position="1524"/>
    </location>
</feature>
<dbReference type="InterPro" id="IPR002110">
    <property type="entry name" value="Ankyrin_rpt"/>
</dbReference>
<dbReference type="InterPro" id="IPR027417">
    <property type="entry name" value="P-loop_NTPase"/>
</dbReference>
<dbReference type="EMBL" id="KZ613960">
    <property type="protein sequence ID" value="PMD32025.1"/>
    <property type="molecule type" value="Genomic_DNA"/>
</dbReference>
<keyword evidence="4" id="KW-0472">Membrane</keyword>
<keyword evidence="7" id="KW-1185">Reference proteome</keyword>
<dbReference type="InterPro" id="IPR056884">
    <property type="entry name" value="NPHP3-like_N"/>
</dbReference>
<evidence type="ECO:0000313" key="7">
    <source>
        <dbReference type="Proteomes" id="UP000235786"/>
    </source>
</evidence>
<feature type="domain" description="Nephrocystin 3-like N-terminal" evidence="5">
    <location>
        <begin position="295"/>
        <end position="489"/>
    </location>
</feature>
<feature type="region of interest" description="Disordered" evidence="3">
    <location>
        <begin position="351"/>
        <end position="370"/>
    </location>
</feature>
<dbReference type="Gene3D" id="1.25.40.20">
    <property type="entry name" value="Ankyrin repeat-containing domain"/>
    <property type="match status" value="2"/>
</dbReference>
<dbReference type="STRING" id="1149755.A0A2J6R0I1"/>
<feature type="compositionally biased region" description="Polar residues" evidence="3">
    <location>
        <begin position="360"/>
        <end position="370"/>
    </location>
</feature>
<keyword evidence="2" id="KW-0040">ANK repeat</keyword>
<name>A0A2J6R0I1_HYAVF</name>
<dbReference type="Pfam" id="PF12796">
    <property type="entry name" value="Ank_2"/>
    <property type="match status" value="1"/>
</dbReference>
<evidence type="ECO:0000256" key="3">
    <source>
        <dbReference type="SAM" id="MobiDB-lite"/>
    </source>
</evidence>
<evidence type="ECO:0000256" key="4">
    <source>
        <dbReference type="SAM" id="Phobius"/>
    </source>
</evidence>
<dbReference type="PROSITE" id="PS50088">
    <property type="entry name" value="ANK_REPEAT"/>
    <property type="match status" value="1"/>
</dbReference>
<dbReference type="PANTHER" id="PTHR10039:SF15">
    <property type="entry name" value="NACHT DOMAIN-CONTAINING PROTEIN"/>
    <property type="match status" value="1"/>
</dbReference>
<evidence type="ECO:0000256" key="1">
    <source>
        <dbReference type="ARBA" id="ARBA00022737"/>
    </source>
</evidence>
<feature type="region of interest" description="Disordered" evidence="3">
    <location>
        <begin position="784"/>
        <end position="816"/>
    </location>
</feature>
<evidence type="ECO:0000256" key="2">
    <source>
        <dbReference type="PROSITE-ProRule" id="PRU00023"/>
    </source>
</evidence>
<reference evidence="6 7" key="1">
    <citation type="submission" date="2016-04" db="EMBL/GenBank/DDBJ databases">
        <title>A degradative enzymes factory behind the ericoid mycorrhizal symbiosis.</title>
        <authorList>
            <consortium name="DOE Joint Genome Institute"/>
            <person name="Martino E."/>
            <person name="Morin E."/>
            <person name="Grelet G."/>
            <person name="Kuo A."/>
            <person name="Kohler A."/>
            <person name="Daghino S."/>
            <person name="Barry K."/>
            <person name="Choi C."/>
            <person name="Cichocki N."/>
            <person name="Clum A."/>
            <person name="Copeland A."/>
            <person name="Hainaut M."/>
            <person name="Haridas S."/>
            <person name="Labutti K."/>
            <person name="Lindquist E."/>
            <person name="Lipzen A."/>
            <person name="Khouja H.-R."/>
            <person name="Murat C."/>
            <person name="Ohm R."/>
            <person name="Olson A."/>
            <person name="Spatafora J."/>
            <person name="Veneault-Fourrey C."/>
            <person name="Henrissat B."/>
            <person name="Grigoriev I."/>
            <person name="Martin F."/>
            <person name="Perotto S."/>
        </authorList>
    </citation>
    <scope>NUCLEOTIDE SEQUENCE [LARGE SCALE GENOMIC DNA]</scope>
    <source>
        <strain evidence="6 7">F</strain>
    </source>
</reference>
<evidence type="ECO:0000313" key="6">
    <source>
        <dbReference type="EMBL" id="PMD32025.1"/>
    </source>
</evidence>
<keyword evidence="1" id="KW-0677">Repeat</keyword>
<dbReference type="PROSITE" id="PS50297">
    <property type="entry name" value="ANK_REP_REGION"/>
    <property type="match status" value="1"/>
</dbReference>
<dbReference type="Pfam" id="PF24883">
    <property type="entry name" value="NPHP3_N"/>
    <property type="match status" value="1"/>
</dbReference>
<feature type="compositionally biased region" description="Pro residues" evidence="3">
    <location>
        <begin position="792"/>
        <end position="802"/>
    </location>
</feature>
<accession>A0A2J6R0I1</accession>
<evidence type="ECO:0000259" key="5">
    <source>
        <dbReference type="Pfam" id="PF24883"/>
    </source>
</evidence>
<keyword evidence="4" id="KW-0812">Transmembrane</keyword>
<sequence>MQPGAGQQLGGRKDYWGDALASLEKRRQDRIKQELLCKEDPISWPDVISQICREQNGHQTRERKLRFAGREIDLRKMMDSWSEFLDKMRQVGNATIDVNHIHAGLPWAAVRLILKAVIASKEQSAAIYIGIGKVLVLMNRGAAYELQLSQLDENLLAASRNFEASLIKLYAGLLEFLASALLVQDENALERTFHALWTPKDITRFGEHCIELEKALDFESQLIDRGRNKETSENVKMLLNSTKFLEKIITDTQTLLGAFKLEEQEGCDNQDALHWVSKIPVLDHHSDAKSGRAPGTGQWVFEKPEFLGWDRTTNSSFLWIHGIPGAGKTKLVSSVVDHFLQLQEAGLESRLDEKADSDASRNLPSHNTTPTPSTISLAFFYCRRTNAERRKPENILRSYIKQLAVMKDKSLDLLRRKYLEKKQRGFLSNVLGPTEAQDLLAKMIKQNSQTILVLDALDECEEDSRHSLMTVLSELVEQRLRVKVLISSRRDDDITAEFENKDNFNISATDNGDDIMSFVRGKINEYRHSSIGRRRASSVISEGLEQHIIEVFLDKSNGMFQWAAMHISHLLSLHRSSDIAKALPNLPRGLEKTYDEIFNRIMSQEEGLRDIALRTFHWMLSQDGTSDLEQLLVAVCQNPDGDELCPADLDPDVVLKACQNLVVEEGRYVSAHEPLGIQGRDELDSLPPHYPNRNSRDFFTYACSRIPQRLWPERCPNCVSIRFRSRSPSEMGPPPPPPPSYYWPWGEQIMRSFCRDDCLHYGHVRPLFPGPHFRHSAVPGPLPGGIQSLSASPPPPSSPALRPPTSGLHPHYIQPPPPTPSWATTPLALFMGQAWPQRRQLRFAHLSVQEYCETLRWTPQVSHCFAAKICLLFLSHLELQEDVVPGHSSADSSLERPWWREDDLRNLPSLELALTKCMFRNVRDFADSFWIYHAQRSCSQVTVCQDKKLVTALANFVGFPGKTSRAFELWLHRFNMRSHVIWHDATLLPAFWSVNDNRRTATLERITPNKLQFYQESRLVVCFFGLDRIFLPSVVDVAPIWGTELVSRVNVSSSDNAYKYKSIFSHMSWIPSSSLVLKNLPDEIRTKILWGLVNAIEKHPLEEIYRSSFLDYSTLCLNLADLIHLVQDSNRNEMFGKLVCSLLSPSFSRPMSFSSDSRLWKVVSKLSARGANLELPFLAAILEGEWHNIPGLIECGYKLGTNSLALVLAGSPYTRYCPPLDLCHALVDHGGDVNADYRDLDYEEWHLTPLIAACILGAPALVEWLLSAKANVNVKPMRGDHERMQLSSLNGQVSNNFQQQKTISPSINTELESVRLRSRLEEDTVPDKIWYSTPLIEACARGHKDIFLCLTTAGANIHAVMEPYVGRFGTALVAACSNEYPDICWILLDDPTVDITMATWRILRARPRYLKDLDSLYSPVYTNPLVAAASSGLHKICRRLIERGVDVNAVPLDKTGEFRTEGTALIKASACSHLGVCKLLVKHGADVNIVLPEAAHYPTALFAAAKHGRTPIIKWLLHQGAEINKILLSELPNFCAWIIRNMVTVKDNKKILSLQDFPEKGLADDHGMITVELASTLFSLGIHINQDAIKTGSPTANIEPLLGSEPGSEPSEAMRESSSQQAGSVNQRVIFRFPADFIYGKYGDEMRGYSLEIFYLAIFFLMLGGTTAGIWKHYTSSKA</sequence>
<dbReference type="Proteomes" id="UP000235786">
    <property type="component" value="Unassembled WGS sequence"/>
</dbReference>
<dbReference type="SUPFAM" id="SSF48403">
    <property type="entry name" value="Ankyrin repeat"/>
    <property type="match status" value="1"/>
</dbReference>
<dbReference type="OrthoDB" id="7464126at2759"/>
<dbReference type="InterPro" id="IPR036770">
    <property type="entry name" value="Ankyrin_rpt-contain_sf"/>
</dbReference>
<feature type="transmembrane region" description="Helical" evidence="4">
    <location>
        <begin position="1653"/>
        <end position="1671"/>
    </location>
</feature>
<gene>
    <name evidence="6" type="ORF">L207DRAFT_572327</name>
</gene>
<dbReference type="SMART" id="SM00248">
    <property type="entry name" value="ANK"/>
    <property type="match status" value="7"/>
</dbReference>
<dbReference type="Gene3D" id="3.40.50.300">
    <property type="entry name" value="P-loop containing nucleotide triphosphate hydrolases"/>
    <property type="match status" value="1"/>
</dbReference>
<keyword evidence="4" id="KW-1133">Transmembrane helix</keyword>
<organism evidence="6 7">
    <name type="scientific">Hyaloscypha variabilis (strain UAMH 11265 / GT02V1 / F)</name>
    <name type="common">Meliniomyces variabilis</name>
    <dbReference type="NCBI Taxonomy" id="1149755"/>
    <lineage>
        <taxon>Eukaryota</taxon>
        <taxon>Fungi</taxon>
        <taxon>Dikarya</taxon>
        <taxon>Ascomycota</taxon>
        <taxon>Pezizomycotina</taxon>
        <taxon>Leotiomycetes</taxon>
        <taxon>Helotiales</taxon>
        <taxon>Hyaloscyphaceae</taxon>
        <taxon>Hyaloscypha</taxon>
        <taxon>Hyaloscypha variabilis</taxon>
    </lineage>
</organism>